<protein>
    <submittedName>
        <fullName evidence="1">Uncharacterized protein</fullName>
    </submittedName>
</protein>
<proteinExistence type="predicted"/>
<gene>
    <name evidence="1" type="ORF">EC973_006734</name>
</gene>
<evidence type="ECO:0000313" key="2">
    <source>
        <dbReference type="Proteomes" id="UP000605846"/>
    </source>
</evidence>
<evidence type="ECO:0000313" key="1">
    <source>
        <dbReference type="EMBL" id="KAF7720651.1"/>
    </source>
</evidence>
<comment type="caution">
    <text evidence="1">The sequence shown here is derived from an EMBL/GenBank/DDBJ whole genome shotgun (WGS) entry which is preliminary data.</text>
</comment>
<reference evidence="1" key="1">
    <citation type="submission" date="2020-01" db="EMBL/GenBank/DDBJ databases">
        <title>Genome Sequencing of Three Apophysomyces-Like Fungal Strains Confirms a Novel Fungal Genus in the Mucoromycota with divergent Burkholderia-like Endosymbiotic Bacteria.</title>
        <authorList>
            <person name="Stajich J.E."/>
            <person name="Macias A.M."/>
            <person name="Carter-House D."/>
            <person name="Lovett B."/>
            <person name="Kasson L.R."/>
            <person name="Berry K."/>
            <person name="Grigoriev I."/>
            <person name="Chang Y."/>
            <person name="Spatafora J."/>
            <person name="Kasson M.T."/>
        </authorList>
    </citation>
    <scope>NUCLEOTIDE SEQUENCE</scope>
    <source>
        <strain evidence="1">NRRL A-21654</strain>
    </source>
</reference>
<feature type="non-terminal residue" evidence="1">
    <location>
        <position position="1"/>
    </location>
</feature>
<name>A0A8H7BIU9_9FUNG</name>
<organism evidence="1 2">
    <name type="scientific">Apophysomyces ossiformis</name>
    <dbReference type="NCBI Taxonomy" id="679940"/>
    <lineage>
        <taxon>Eukaryota</taxon>
        <taxon>Fungi</taxon>
        <taxon>Fungi incertae sedis</taxon>
        <taxon>Mucoromycota</taxon>
        <taxon>Mucoromycotina</taxon>
        <taxon>Mucoromycetes</taxon>
        <taxon>Mucorales</taxon>
        <taxon>Mucorineae</taxon>
        <taxon>Mucoraceae</taxon>
        <taxon>Apophysomyces</taxon>
    </lineage>
</organism>
<dbReference type="AlphaFoldDB" id="A0A8H7BIU9"/>
<dbReference type="EMBL" id="JABAYA010000442">
    <property type="protein sequence ID" value="KAF7720651.1"/>
    <property type="molecule type" value="Genomic_DNA"/>
</dbReference>
<dbReference type="OrthoDB" id="10432173at2759"/>
<accession>A0A8H7BIU9</accession>
<sequence>NAGRQIREMFLGETQFYVYHQHQGHRRILAVVRFYKNVVDVDGLRSTAGLVKSVDSNNRFHVVWPYGKMHQTVKFGNPSSLG</sequence>
<keyword evidence="2" id="KW-1185">Reference proteome</keyword>
<dbReference type="Proteomes" id="UP000605846">
    <property type="component" value="Unassembled WGS sequence"/>
</dbReference>